<dbReference type="EMBL" id="QBMC01000275">
    <property type="protein sequence ID" value="PZO08430.1"/>
    <property type="molecule type" value="Genomic_DNA"/>
</dbReference>
<dbReference type="SUPFAM" id="SSF143011">
    <property type="entry name" value="RelE-like"/>
    <property type="match status" value="1"/>
</dbReference>
<comment type="similarity">
    <text evidence="1">Belongs to the RelE toxin family.</text>
</comment>
<accession>A0A2W4TP20</accession>
<organism evidence="3 4">
    <name type="scientific">Leptolyngbya foveolarum</name>
    <dbReference type="NCBI Taxonomy" id="47253"/>
    <lineage>
        <taxon>Bacteria</taxon>
        <taxon>Bacillati</taxon>
        <taxon>Cyanobacteriota</taxon>
        <taxon>Cyanophyceae</taxon>
        <taxon>Leptolyngbyales</taxon>
        <taxon>Leptolyngbyaceae</taxon>
        <taxon>Leptolyngbya group</taxon>
        <taxon>Leptolyngbya</taxon>
    </lineage>
</organism>
<evidence type="ECO:0000256" key="1">
    <source>
        <dbReference type="ARBA" id="ARBA00006226"/>
    </source>
</evidence>
<reference evidence="3 4" key="2">
    <citation type="submission" date="2018-06" db="EMBL/GenBank/DDBJ databases">
        <title>Metagenomic assembly of (sub)arctic Cyanobacteria and their associated microbiome from non-axenic cultures.</title>
        <authorList>
            <person name="Baurain D."/>
        </authorList>
    </citation>
    <scope>NUCLEOTIDE SEQUENCE [LARGE SCALE GENOMIC DNA]</scope>
    <source>
        <strain evidence="3">ULC129bin1</strain>
    </source>
</reference>
<comment type="caution">
    <text evidence="3">The sequence shown here is derived from an EMBL/GenBank/DDBJ whole genome shotgun (WGS) entry which is preliminary data.</text>
</comment>
<dbReference type="Proteomes" id="UP000249354">
    <property type="component" value="Unassembled WGS sequence"/>
</dbReference>
<reference evidence="4" key="1">
    <citation type="submission" date="2018-04" db="EMBL/GenBank/DDBJ databases">
        <authorList>
            <person name="Cornet L."/>
        </authorList>
    </citation>
    <scope>NUCLEOTIDE SEQUENCE [LARGE SCALE GENOMIC DNA]</scope>
</reference>
<proteinExistence type="inferred from homology"/>
<dbReference type="InterPro" id="IPR035093">
    <property type="entry name" value="RelE/ParE_toxin_dom_sf"/>
</dbReference>
<name>A0A2W4TP20_9CYAN</name>
<protein>
    <submittedName>
        <fullName evidence="3">Type II toxin-antitoxin system mRNA interferase toxin, RelE/StbE family</fullName>
    </submittedName>
</protein>
<dbReference type="AlphaFoldDB" id="A0A2W4TP20"/>
<keyword evidence="2" id="KW-1277">Toxin-antitoxin system</keyword>
<dbReference type="PANTHER" id="PTHR35601:SF1">
    <property type="entry name" value="TOXIN RELE"/>
    <property type="match status" value="1"/>
</dbReference>
<evidence type="ECO:0000313" key="3">
    <source>
        <dbReference type="EMBL" id="PZO08430.1"/>
    </source>
</evidence>
<dbReference type="PANTHER" id="PTHR35601">
    <property type="entry name" value="TOXIN RELE"/>
    <property type="match status" value="1"/>
</dbReference>
<dbReference type="Gene3D" id="3.30.2310.20">
    <property type="entry name" value="RelE-like"/>
    <property type="match status" value="1"/>
</dbReference>
<gene>
    <name evidence="3" type="ORF">DCF25_22195</name>
</gene>
<dbReference type="InterPro" id="IPR007712">
    <property type="entry name" value="RelE/ParE_toxin"/>
</dbReference>
<evidence type="ECO:0000256" key="2">
    <source>
        <dbReference type="ARBA" id="ARBA00022649"/>
    </source>
</evidence>
<sequence length="85" mass="9765">MSYQVLLEAAARRQFKKLPEAVQASLLARITDLGEDPRPAGYKKLKGRKNEYRIRSGNYRVIYSIEDKALVVRVIRAGHRSDAYE</sequence>
<evidence type="ECO:0000313" key="4">
    <source>
        <dbReference type="Proteomes" id="UP000249354"/>
    </source>
</evidence>
<dbReference type="Pfam" id="PF05016">
    <property type="entry name" value="ParE_toxin"/>
    <property type="match status" value="1"/>
</dbReference>